<comment type="caution">
    <text evidence="2">The sequence shown here is derived from an EMBL/GenBank/DDBJ whole genome shotgun (WGS) entry which is preliminary data.</text>
</comment>
<accession>A0AAD6XTR2</accession>
<dbReference type="Proteomes" id="UP001222325">
    <property type="component" value="Unassembled WGS sequence"/>
</dbReference>
<dbReference type="EMBL" id="JARJCN010000019">
    <property type="protein sequence ID" value="KAJ7092068.1"/>
    <property type="molecule type" value="Genomic_DNA"/>
</dbReference>
<protein>
    <submittedName>
        <fullName evidence="2">Uncharacterized protein</fullName>
    </submittedName>
</protein>
<evidence type="ECO:0000256" key="1">
    <source>
        <dbReference type="SAM" id="MobiDB-lite"/>
    </source>
</evidence>
<evidence type="ECO:0000313" key="2">
    <source>
        <dbReference type="EMBL" id="KAJ7092068.1"/>
    </source>
</evidence>
<reference evidence="2" key="1">
    <citation type="submission" date="2023-03" db="EMBL/GenBank/DDBJ databases">
        <title>Massive genome expansion in bonnet fungi (Mycena s.s.) driven by repeated elements and novel gene families across ecological guilds.</title>
        <authorList>
            <consortium name="Lawrence Berkeley National Laboratory"/>
            <person name="Harder C.B."/>
            <person name="Miyauchi S."/>
            <person name="Viragh M."/>
            <person name="Kuo A."/>
            <person name="Thoen E."/>
            <person name="Andreopoulos B."/>
            <person name="Lu D."/>
            <person name="Skrede I."/>
            <person name="Drula E."/>
            <person name="Henrissat B."/>
            <person name="Morin E."/>
            <person name="Kohler A."/>
            <person name="Barry K."/>
            <person name="LaButti K."/>
            <person name="Morin E."/>
            <person name="Salamov A."/>
            <person name="Lipzen A."/>
            <person name="Mereny Z."/>
            <person name="Hegedus B."/>
            <person name="Baldrian P."/>
            <person name="Stursova M."/>
            <person name="Weitz H."/>
            <person name="Taylor A."/>
            <person name="Grigoriev I.V."/>
            <person name="Nagy L.G."/>
            <person name="Martin F."/>
            <person name="Kauserud H."/>
        </authorList>
    </citation>
    <scope>NUCLEOTIDE SEQUENCE</scope>
    <source>
        <strain evidence="2">CBHHK173m</strain>
    </source>
</reference>
<name>A0AAD6XTR2_9AGAR</name>
<gene>
    <name evidence="2" type="ORF">B0H15DRAFT_948250</name>
</gene>
<keyword evidence="3" id="KW-1185">Reference proteome</keyword>
<feature type="region of interest" description="Disordered" evidence="1">
    <location>
        <begin position="161"/>
        <end position="187"/>
    </location>
</feature>
<evidence type="ECO:0000313" key="3">
    <source>
        <dbReference type="Proteomes" id="UP001222325"/>
    </source>
</evidence>
<feature type="region of interest" description="Disordered" evidence="1">
    <location>
        <begin position="456"/>
        <end position="490"/>
    </location>
</feature>
<proteinExistence type="predicted"/>
<dbReference type="AlphaFoldDB" id="A0AAD6XTR2"/>
<organism evidence="2 3">
    <name type="scientific">Mycena belliarum</name>
    <dbReference type="NCBI Taxonomy" id="1033014"/>
    <lineage>
        <taxon>Eukaryota</taxon>
        <taxon>Fungi</taxon>
        <taxon>Dikarya</taxon>
        <taxon>Basidiomycota</taxon>
        <taxon>Agaricomycotina</taxon>
        <taxon>Agaricomycetes</taxon>
        <taxon>Agaricomycetidae</taxon>
        <taxon>Agaricales</taxon>
        <taxon>Marasmiineae</taxon>
        <taxon>Mycenaceae</taxon>
        <taxon>Mycena</taxon>
    </lineage>
</organism>
<sequence>MGAYTFHKQKPDVLELGSPSKTTGASWVHRSDFCCFPLFLFTMENDPGFQAFMQAQWRFFQEQSTTNSVAPTVGSAGPAPPPALVQTPAVVPAPSQTASRPAPIEGNYTSARSLPTPFNQPLVAPSSYAPFMGATTLAPSSATLNTTHVNQARLANARANRLPRRGGRPSGAMGRQPPTIASGLPDAPSGRLTAASCAYLDDNGVHVFRVTVEFYPPVDPESDQAPVAFSFLKTDCANYLKSVDLCPTYDLPQTFLIVDLIKQAIRDIEHNGYSMPAVRRFGDTTDVSHVQVLRLVNKGKSHKNQIKLVPVTLPSGLTILGLAKDKSRFGGEVSILEHNEGNRLIVRMMPLSYPLLRQEGHIVHSCSSTRFYALFKQDGAHVGTGIEECSGGEEEENDAHAVELLLGVGSSTSIAMPASSSVAGSSVAGSAAAGPSALSSVGLTHLRRFTPPVPRARTAARPRHFSPASPPLARTVTASPATPTSPTPRSRLVLRDITSLRALVPPPPLSISIWSENSPFVQERTTDSTALTMVNFTRSVYIGASANSAAHPPLHVHGANLQAASDTLGRIVDDCGRRGDYSQVLSPSGDRHFSLDTPENAFGHGVEREAWWALFKSMNNSSLVVEGLDGFSTLRPLFPSAVSDRDVPVARLELLRRFGAVSAMLLVAGLYPGRLEPGLFQYIIHQCNINSLHPSFISEWHPSHRLDILNWLELQPDADPSEFQALFINQLNCEASAYAVRDFETHQSVARAFLCNPILGITNPQHPEATAFRQGFELGCNNGFTLPSAIKRFEGGSETFLSSTATSFISDGETLIASLDFLTPSAHILSPWTSLLRDHTGEVDLTFEQVFHNFLKGRGIPCPTQFELSRGSFTRLVDLTHIDSPGFRGQVVAWAATGTPFLASDDRITVAPVSTLDTRYGNSVQNASLYASQGIVCFRTCSRAMYYPVTYVLDLASNNYDHDSEPSSFQNAFDDWMLRQCLVAIGRHSIA</sequence>
<feature type="compositionally biased region" description="Low complexity" evidence="1">
    <location>
        <begin position="473"/>
        <end position="490"/>
    </location>
</feature>